<dbReference type="GO" id="GO:0003676">
    <property type="term" value="F:nucleic acid binding"/>
    <property type="evidence" value="ECO:0007669"/>
    <property type="project" value="InterPro"/>
</dbReference>
<protein>
    <submittedName>
        <fullName evidence="2">Pol polyprotein</fullName>
    </submittedName>
</protein>
<dbReference type="Pfam" id="PF18701">
    <property type="entry name" value="DUF5641"/>
    <property type="match status" value="1"/>
</dbReference>
<proteinExistence type="predicted"/>
<dbReference type="STRING" id="6182.A0A4Z2DHJ8"/>
<feature type="domain" description="Integrase catalytic" evidence="1">
    <location>
        <begin position="25"/>
        <end position="210"/>
    </location>
</feature>
<evidence type="ECO:0000313" key="2">
    <source>
        <dbReference type="EMBL" id="TNN15961.1"/>
    </source>
</evidence>
<dbReference type="PROSITE" id="PS50994">
    <property type="entry name" value="INTEGRASE"/>
    <property type="match status" value="1"/>
</dbReference>
<dbReference type="SUPFAM" id="SSF53098">
    <property type="entry name" value="Ribonuclease H-like"/>
    <property type="match status" value="1"/>
</dbReference>
<dbReference type="InterPro" id="IPR012337">
    <property type="entry name" value="RNaseH-like_sf"/>
</dbReference>
<organism evidence="2 3">
    <name type="scientific">Schistosoma japonicum</name>
    <name type="common">Blood fluke</name>
    <dbReference type="NCBI Taxonomy" id="6182"/>
    <lineage>
        <taxon>Eukaryota</taxon>
        <taxon>Metazoa</taxon>
        <taxon>Spiralia</taxon>
        <taxon>Lophotrochozoa</taxon>
        <taxon>Platyhelminthes</taxon>
        <taxon>Trematoda</taxon>
        <taxon>Digenea</taxon>
        <taxon>Strigeidida</taxon>
        <taxon>Schistosomatoidea</taxon>
        <taxon>Schistosomatidae</taxon>
        <taxon>Schistosoma</taxon>
    </lineage>
</organism>
<dbReference type="PANTHER" id="PTHR47331:SF1">
    <property type="entry name" value="GAG-LIKE PROTEIN"/>
    <property type="match status" value="1"/>
</dbReference>
<evidence type="ECO:0000259" key="1">
    <source>
        <dbReference type="PROSITE" id="PS50994"/>
    </source>
</evidence>
<name>A0A4Z2DHJ8_SCHJA</name>
<dbReference type="OrthoDB" id="10066543at2759"/>
<dbReference type="PANTHER" id="PTHR47331">
    <property type="entry name" value="PHD-TYPE DOMAIN-CONTAINING PROTEIN"/>
    <property type="match status" value="1"/>
</dbReference>
<evidence type="ECO:0000313" key="3">
    <source>
        <dbReference type="Proteomes" id="UP000311919"/>
    </source>
</evidence>
<dbReference type="AlphaFoldDB" id="A0A4Z2DHJ8"/>
<dbReference type="Gene3D" id="3.30.420.10">
    <property type="entry name" value="Ribonuclease H-like superfamily/Ribonuclease H"/>
    <property type="match status" value="1"/>
</dbReference>
<dbReference type="InterPro" id="IPR036397">
    <property type="entry name" value="RNaseH_sf"/>
</dbReference>
<dbReference type="Proteomes" id="UP000311919">
    <property type="component" value="Unassembled WGS sequence"/>
</dbReference>
<reference evidence="2 3" key="1">
    <citation type="submission" date="2019-03" db="EMBL/GenBank/DDBJ databases">
        <title>An improved genome assembly of the fluke Schistosoma japonicum.</title>
        <authorList>
            <person name="Hu W."/>
            <person name="Luo F."/>
            <person name="Yin M."/>
            <person name="Mo X."/>
            <person name="Sun C."/>
            <person name="Wu Q."/>
            <person name="Zhu B."/>
            <person name="Xiang M."/>
            <person name="Wang J."/>
            <person name="Wang Y."/>
            <person name="Zhang T."/>
            <person name="Xu B."/>
            <person name="Zheng H."/>
            <person name="Feng Z."/>
        </authorList>
    </citation>
    <scope>NUCLEOTIDE SEQUENCE [LARGE SCALE GENOMIC DNA]</scope>
    <source>
        <strain evidence="2">HuSjv2</strain>
        <tissue evidence="2">Worms</tissue>
    </source>
</reference>
<sequence length="336" mass="39112">MECRKRNAYLGQQLMGPLPSWKMEVGNYPFEYVGIDLFGPFVVRRGRGTCKRYGCLFTCLKMRAVHIEMVHTLSTDAFPLALLRFVNRRGLPRVIFSDRGSNMVGGHMELQKCLKDSKEKIHEELMKRDIEWKFNPPYASHRGGLWERLIGIIKRVLSAMIKGQSLTDETLETFLSEAERIVNNRPLQPVTDDVRDFDVLTPNKLLLLRCNEGFCVDDCQENPVARRWRQAKHLASTFWQRWVKEYITTLQTRDKWKKPRRNLQVGDIVLVGDKSTSDRWPLGIVVDVRTGEDNLVRTVEVRTRSGLLTRDVRRLCLLEGCDERHLKNHEVDDFPT</sequence>
<dbReference type="InterPro" id="IPR001584">
    <property type="entry name" value="Integrase_cat-core"/>
</dbReference>
<keyword evidence="3" id="KW-1185">Reference proteome</keyword>
<comment type="caution">
    <text evidence="2">The sequence shown here is derived from an EMBL/GenBank/DDBJ whole genome shotgun (WGS) entry which is preliminary data.</text>
</comment>
<gene>
    <name evidence="2" type="ORF">EWB00_000881</name>
</gene>
<dbReference type="EMBL" id="SKCS01000138">
    <property type="protein sequence ID" value="TNN15961.1"/>
    <property type="molecule type" value="Genomic_DNA"/>
</dbReference>
<accession>A0A4Z2DHJ8</accession>
<dbReference type="GO" id="GO:0015074">
    <property type="term" value="P:DNA integration"/>
    <property type="evidence" value="ECO:0007669"/>
    <property type="project" value="InterPro"/>
</dbReference>
<dbReference type="InterPro" id="IPR040676">
    <property type="entry name" value="DUF5641"/>
</dbReference>